<dbReference type="AlphaFoldDB" id="A0A0U1CW14"/>
<sequence>MPSDDTTPVYGMPLEQALIHVWFDGFTSGASTGCNLFLPAETADAKADDLVAAAVGSPELQAQVRVEVRERMAELMQQVMAKGPLPGVTKADIRAAADAADTDGAN</sequence>
<dbReference type="EMBL" id="CTEC01000001">
    <property type="protein sequence ID" value="CQD02041.1"/>
    <property type="molecule type" value="Genomic_DNA"/>
</dbReference>
<dbReference type="RefSeq" id="WP_062886401.1">
    <property type="nucleotide sequence ID" value="NZ_CTEC01000001.1"/>
</dbReference>
<proteinExistence type="predicted"/>
<accession>A0A0U1CW14</accession>
<gene>
    <name evidence="1" type="ORF">BN000_00094</name>
</gene>
<name>A0A0U1CW14_9MYCO</name>
<reference evidence="2" key="1">
    <citation type="submission" date="2015-03" db="EMBL/GenBank/DDBJ databases">
        <authorList>
            <person name="Urmite Genomes"/>
        </authorList>
    </citation>
    <scope>NUCLEOTIDE SEQUENCE [LARGE SCALE GENOMIC DNA]</scope>
    <source>
        <strain evidence="2">CSUR P1344</strain>
    </source>
</reference>
<dbReference type="Proteomes" id="UP000199601">
    <property type="component" value="Unassembled WGS sequence"/>
</dbReference>
<evidence type="ECO:0000313" key="1">
    <source>
        <dbReference type="EMBL" id="CQD02041.1"/>
    </source>
</evidence>
<organism evidence="1 2">
    <name type="scientific">Mycobacterium europaeum</name>
    <dbReference type="NCBI Taxonomy" id="761804"/>
    <lineage>
        <taxon>Bacteria</taxon>
        <taxon>Bacillati</taxon>
        <taxon>Actinomycetota</taxon>
        <taxon>Actinomycetes</taxon>
        <taxon>Mycobacteriales</taxon>
        <taxon>Mycobacteriaceae</taxon>
        <taxon>Mycobacterium</taxon>
        <taxon>Mycobacterium simiae complex</taxon>
    </lineage>
</organism>
<protein>
    <submittedName>
        <fullName evidence="1">Uncharacterized protein</fullName>
    </submittedName>
</protein>
<keyword evidence="2" id="KW-1185">Reference proteome</keyword>
<evidence type="ECO:0000313" key="2">
    <source>
        <dbReference type="Proteomes" id="UP000199601"/>
    </source>
</evidence>